<dbReference type="GO" id="GO:0015630">
    <property type="term" value="C:microtubule cytoskeleton"/>
    <property type="evidence" value="ECO:0007669"/>
    <property type="project" value="UniProtKB-ARBA"/>
</dbReference>
<protein>
    <recommendedName>
        <fullName evidence="1">non-specific serine/threonine protein kinase</fullName>
        <ecNumber evidence="1">2.7.11.1</ecNumber>
    </recommendedName>
</protein>
<dbReference type="GO" id="GO:0005524">
    <property type="term" value="F:ATP binding"/>
    <property type="evidence" value="ECO:0007669"/>
    <property type="project" value="UniProtKB-KW"/>
</dbReference>
<dbReference type="PROSITE" id="PS50011">
    <property type="entry name" value="PROTEIN_KINASE_DOM"/>
    <property type="match status" value="1"/>
</dbReference>
<evidence type="ECO:0000313" key="11">
    <source>
        <dbReference type="Proteomes" id="UP000031036"/>
    </source>
</evidence>
<evidence type="ECO:0000256" key="5">
    <source>
        <dbReference type="ARBA" id="ARBA00022777"/>
    </source>
</evidence>
<evidence type="ECO:0000313" key="10">
    <source>
        <dbReference type="EMBL" id="KHN86795.1"/>
    </source>
</evidence>
<dbReference type="STRING" id="6265.A0A0B2W0U8"/>
<dbReference type="Gene3D" id="1.10.510.10">
    <property type="entry name" value="Transferase(Phosphotransferase) domain 1"/>
    <property type="match status" value="1"/>
</dbReference>
<dbReference type="Pfam" id="PF00069">
    <property type="entry name" value="Pkinase"/>
    <property type="match status" value="1"/>
</dbReference>
<keyword evidence="5 10" id="KW-0418">Kinase</keyword>
<accession>A0A0B2W0U8</accession>
<feature type="region of interest" description="Disordered" evidence="8">
    <location>
        <begin position="330"/>
        <end position="363"/>
    </location>
</feature>
<dbReference type="EMBL" id="JPKZ01000517">
    <property type="protein sequence ID" value="KHN86795.1"/>
    <property type="molecule type" value="Genomic_DNA"/>
</dbReference>
<keyword evidence="2" id="KW-0723">Serine/threonine-protein kinase</keyword>
<dbReference type="PROSITE" id="PS00108">
    <property type="entry name" value="PROTEIN_KINASE_ST"/>
    <property type="match status" value="1"/>
</dbReference>
<dbReference type="SUPFAM" id="SSF56112">
    <property type="entry name" value="Protein kinase-like (PK-like)"/>
    <property type="match status" value="1"/>
</dbReference>
<dbReference type="EC" id="2.7.11.1" evidence="1"/>
<dbReference type="Proteomes" id="UP000031036">
    <property type="component" value="Unassembled WGS sequence"/>
</dbReference>
<proteinExistence type="inferred from homology"/>
<keyword evidence="3" id="KW-0808">Transferase</keyword>
<keyword evidence="4" id="KW-0547">Nucleotide-binding</keyword>
<dbReference type="InterPro" id="IPR011009">
    <property type="entry name" value="Kinase-like_dom_sf"/>
</dbReference>
<gene>
    <name evidence="10" type="primary">K06H7.8</name>
    <name evidence="10" type="ORF">Tcan_07836</name>
</gene>
<evidence type="ECO:0000256" key="7">
    <source>
        <dbReference type="ARBA" id="ARBA00061588"/>
    </source>
</evidence>
<dbReference type="GO" id="GO:0004674">
    <property type="term" value="F:protein serine/threonine kinase activity"/>
    <property type="evidence" value="ECO:0007669"/>
    <property type="project" value="UniProtKB-KW"/>
</dbReference>
<reference evidence="10 11" key="1">
    <citation type="submission" date="2014-11" db="EMBL/GenBank/DDBJ databases">
        <title>Genetic blueprint of the zoonotic pathogen Toxocara canis.</title>
        <authorList>
            <person name="Zhu X.-Q."/>
            <person name="Korhonen P.K."/>
            <person name="Cai H."/>
            <person name="Young N.D."/>
            <person name="Nejsum P."/>
            <person name="von Samson-Himmelstjerna G."/>
            <person name="Boag P.R."/>
            <person name="Tan P."/>
            <person name="Li Q."/>
            <person name="Min J."/>
            <person name="Yang Y."/>
            <person name="Wang X."/>
            <person name="Fang X."/>
            <person name="Hall R.S."/>
            <person name="Hofmann A."/>
            <person name="Sternberg P.W."/>
            <person name="Jex A.R."/>
            <person name="Gasser R.B."/>
        </authorList>
    </citation>
    <scope>NUCLEOTIDE SEQUENCE [LARGE SCALE GENOMIC DNA]</scope>
    <source>
        <strain evidence="10">PN_DK_2014</strain>
    </source>
</reference>
<comment type="caution">
    <text evidence="10">The sequence shown here is derived from an EMBL/GenBank/DDBJ whole genome shotgun (WGS) entry which is preliminary data.</text>
</comment>
<dbReference type="InterPro" id="IPR008271">
    <property type="entry name" value="Ser/Thr_kinase_AS"/>
</dbReference>
<keyword evidence="11" id="KW-1185">Reference proteome</keyword>
<feature type="compositionally biased region" description="Polar residues" evidence="8">
    <location>
        <begin position="344"/>
        <end position="357"/>
    </location>
</feature>
<evidence type="ECO:0000256" key="6">
    <source>
        <dbReference type="ARBA" id="ARBA00022840"/>
    </source>
</evidence>
<dbReference type="InterPro" id="IPR050235">
    <property type="entry name" value="CK1_Ser-Thr_kinase"/>
</dbReference>
<evidence type="ECO:0000256" key="2">
    <source>
        <dbReference type="ARBA" id="ARBA00022527"/>
    </source>
</evidence>
<dbReference type="SMART" id="SM00220">
    <property type="entry name" value="S_TKc"/>
    <property type="match status" value="1"/>
</dbReference>
<dbReference type="AlphaFoldDB" id="A0A0B2W0U8"/>
<keyword evidence="6" id="KW-0067">ATP-binding</keyword>
<evidence type="ECO:0000256" key="3">
    <source>
        <dbReference type="ARBA" id="ARBA00022679"/>
    </source>
</evidence>
<evidence type="ECO:0000256" key="4">
    <source>
        <dbReference type="ARBA" id="ARBA00022741"/>
    </source>
</evidence>
<dbReference type="OMA" id="NTYMLSQ"/>
<dbReference type="OrthoDB" id="5979581at2759"/>
<dbReference type="FunFam" id="3.30.200.20:FF:000358">
    <property type="entry name" value="Tau tubulin kinase 2b"/>
    <property type="match status" value="1"/>
</dbReference>
<evidence type="ECO:0000256" key="1">
    <source>
        <dbReference type="ARBA" id="ARBA00012513"/>
    </source>
</evidence>
<organism evidence="10 11">
    <name type="scientific">Toxocara canis</name>
    <name type="common">Canine roundworm</name>
    <dbReference type="NCBI Taxonomy" id="6265"/>
    <lineage>
        <taxon>Eukaryota</taxon>
        <taxon>Metazoa</taxon>
        <taxon>Ecdysozoa</taxon>
        <taxon>Nematoda</taxon>
        <taxon>Chromadorea</taxon>
        <taxon>Rhabditida</taxon>
        <taxon>Spirurina</taxon>
        <taxon>Ascaridomorpha</taxon>
        <taxon>Ascaridoidea</taxon>
        <taxon>Toxocaridae</taxon>
        <taxon>Toxocara</taxon>
    </lineage>
</organism>
<dbReference type="PANTHER" id="PTHR11909">
    <property type="entry name" value="CASEIN KINASE-RELATED"/>
    <property type="match status" value="1"/>
</dbReference>
<sequence length="377" mass="42899">MHLSFKVMSADGVIRLKRGEVIGKRWQVIEKLGEGGCGYVYKVKNIKTGAKAALKAESNLILGGSVLKLEVQVLKRLAGRMHVAELLQSARKETYSYMVMTLFGRSLNTLLPRSGHTSVSTQVRVGIHILYGIKQLHEVGYVHRDVKPANLLVGRRGREARIVHLLDFGLAREYVIRNSGTVKIRVPRTNTLFRGTARYCSVNAHMRGEQGRPDDLWSMAYVLAEMRGVLPWDKLTNKNEIGQIKKNTLDSVLFSNSPKQLLDIATHLRSLNYYTRPDYFQIYKDLESVMEASGFSFNDPFDWEIRKRRAAKRKKKSKILKALKTVSTQSITETEKEERRRMMQCSSDDSTPSSGNDSTKKRITFKADDFKRNEIGL</sequence>
<feature type="domain" description="Protein kinase" evidence="9">
    <location>
        <begin position="26"/>
        <end position="290"/>
    </location>
</feature>
<evidence type="ECO:0000259" key="9">
    <source>
        <dbReference type="PROSITE" id="PS50011"/>
    </source>
</evidence>
<name>A0A0B2W0U8_TOXCA</name>
<evidence type="ECO:0000256" key="8">
    <source>
        <dbReference type="SAM" id="MobiDB-lite"/>
    </source>
</evidence>
<comment type="similarity">
    <text evidence="7">Belongs to the protein kinase superfamily. CK1 Ser/Thr protein kinase family.</text>
</comment>
<dbReference type="InterPro" id="IPR000719">
    <property type="entry name" value="Prot_kinase_dom"/>
</dbReference>